<sequence length="62" mass="7186">MEAENQIDTIADYKPPEVLRTDFTKNRIGVDKEGAIVHYLPLGKADVKGRFSKLYYHTVNRY</sequence>
<organism evidence="1 2">
    <name type="scientific">Caerostris extrusa</name>
    <name type="common">Bark spider</name>
    <name type="synonym">Caerostris bankana</name>
    <dbReference type="NCBI Taxonomy" id="172846"/>
    <lineage>
        <taxon>Eukaryota</taxon>
        <taxon>Metazoa</taxon>
        <taxon>Ecdysozoa</taxon>
        <taxon>Arthropoda</taxon>
        <taxon>Chelicerata</taxon>
        <taxon>Arachnida</taxon>
        <taxon>Araneae</taxon>
        <taxon>Araneomorphae</taxon>
        <taxon>Entelegynae</taxon>
        <taxon>Araneoidea</taxon>
        <taxon>Araneidae</taxon>
        <taxon>Caerostris</taxon>
    </lineage>
</organism>
<evidence type="ECO:0000313" key="2">
    <source>
        <dbReference type="Proteomes" id="UP001054945"/>
    </source>
</evidence>
<reference evidence="1 2" key="1">
    <citation type="submission" date="2021-06" db="EMBL/GenBank/DDBJ databases">
        <title>Caerostris extrusa draft genome.</title>
        <authorList>
            <person name="Kono N."/>
            <person name="Arakawa K."/>
        </authorList>
    </citation>
    <scope>NUCLEOTIDE SEQUENCE [LARGE SCALE GENOMIC DNA]</scope>
</reference>
<accession>A0AAV4T858</accession>
<name>A0AAV4T858_CAEEX</name>
<protein>
    <submittedName>
        <fullName evidence="1">Uncharacterized protein</fullName>
    </submittedName>
</protein>
<dbReference type="Gene3D" id="3.40.525.10">
    <property type="entry name" value="CRAL-TRIO lipid binding domain"/>
    <property type="match status" value="1"/>
</dbReference>
<keyword evidence="2" id="KW-1185">Reference proteome</keyword>
<dbReference type="InterPro" id="IPR036865">
    <property type="entry name" value="CRAL-TRIO_dom_sf"/>
</dbReference>
<proteinExistence type="predicted"/>
<evidence type="ECO:0000313" key="1">
    <source>
        <dbReference type="EMBL" id="GIY41087.1"/>
    </source>
</evidence>
<dbReference type="AlphaFoldDB" id="A0AAV4T858"/>
<dbReference type="Proteomes" id="UP001054945">
    <property type="component" value="Unassembled WGS sequence"/>
</dbReference>
<dbReference type="EMBL" id="BPLR01010694">
    <property type="protein sequence ID" value="GIY41087.1"/>
    <property type="molecule type" value="Genomic_DNA"/>
</dbReference>
<feature type="non-terminal residue" evidence="1">
    <location>
        <position position="62"/>
    </location>
</feature>
<comment type="caution">
    <text evidence="1">The sequence shown here is derived from an EMBL/GenBank/DDBJ whole genome shotgun (WGS) entry which is preliminary data.</text>
</comment>
<gene>
    <name evidence="1" type="ORF">CEXT_523051</name>
</gene>